<gene>
    <name evidence="1" type="ORF">EJK17_07875</name>
</gene>
<evidence type="ECO:0000313" key="1">
    <source>
        <dbReference type="EMBL" id="RVU70420.1"/>
    </source>
</evidence>
<evidence type="ECO:0000313" key="2">
    <source>
        <dbReference type="Proteomes" id="UP000288291"/>
    </source>
</evidence>
<reference evidence="1 2" key="1">
    <citation type="submission" date="2018-12" db="EMBL/GenBank/DDBJ databases">
        <authorList>
            <person name="Meng J."/>
        </authorList>
    </citation>
    <scope>NUCLEOTIDE SEQUENCE [LARGE SCALE GENOMIC DNA]</scope>
    <source>
        <strain evidence="1 2">HT111-2</strain>
    </source>
</reference>
<organism evidence="1 2">
    <name type="scientific">Lactobacillus xujianguonis</name>
    <dbReference type="NCBI Taxonomy" id="2495899"/>
    <lineage>
        <taxon>Bacteria</taxon>
        <taxon>Bacillati</taxon>
        <taxon>Bacillota</taxon>
        <taxon>Bacilli</taxon>
        <taxon>Lactobacillales</taxon>
        <taxon>Lactobacillaceae</taxon>
        <taxon>Lactobacillus</taxon>
    </lineage>
</organism>
<dbReference type="AlphaFoldDB" id="A0A437SU49"/>
<dbReference type="Proteomes" id="UP000288291">
    <property type="component" value="Unassembled WGS sequence"/>
</dbReference>
<sequence length="62" mass="6965">MLENLFLQIWIMDFEFGLVGKDYFKGLVKDNDLTPAGYKKVTGDEYVAEDAEAQSSQSAQQA</sequence>
<evidence type="ECO:0008006" key="3">
    <source>
        <dbReference type="Google" id="ProtNLM"/>
    </source>
</evidence>
<dbReference type="RefSeq" id="WP_127796328.1">
    <property type="nucleotide sequence ID" value="NZ_ML136888.1"/>
</dbReference>
<name>A0A437SU49_9LACO</name>
<dbReference type="EMBL" id="RXIA01000020">
    <property type="protein sequence ID" value="RVU70420.1"/>
    <property type="molecule type" value="Genomic_DNA"/>
</dbReference>
<keyword evidence="2" id="KW-1185">Reference proteome</keyword>
<accession>A0A437SU49</accession>
<proteinExistence type="predicted"/>
<protein>
    <recommendedName>
        <fullName evidence="3">XkdX family protein</fullName>
    </recommendedName>
</protein>
<comment type="caution">
    <text evidence="1">The sequence shown here is derived from an EMBL/GenBank/DDBJ whole genome shotgun (WGS) entry which is preliminary data.</text>
</comment>